<accession>A0A7V0T5J7</accession>
<dbReference type="PIRSF" id="PIRSF016138">
    <property type="entry name" value="UCP016138"/>
    <property type="match status" value="1"/>
</dbReference>
<dbReference type="Gene3D" id="3.40.1380.20">
    <property type="entry name" value="Pyruvate kinase, C-terminal domain"/>
    <property type="match status" value="1"/>
</dbReference>
<reference evidence="1" key="1">
    <citation type="journal article" date="2020" name="mSystems">
        <title>Genome- and Community-Level Interaction Insights into Carbon Utilization and Element Cycling Functions of Hydrothermarchaeota in Hydrothermal Sediment.</title>
        <authorList>
            <person name="Zhou Z."/>
            <person name="Liu Y."/>
            <person name="Xu W."/>
            <person name="Pan J."/>
            <person name="Luo Z.H."/>
            <person name="Li M."/>
        </authorList>
    </citation>
    <scope>NUCLEOTIDE SEQUENCE [LARGE SCALE GENOMIC DNA]</scope>
    <source>
        <strain evidence="1">SpSt-1182</strain>
    </source>
</reference>
<name>A0A7V0T5J7_UNCW3</name>
<evidence type="ECO:0000313" key="1">
    <source>
        <dbReference type="EMBL" id="HDQ99341.1"/>
    </source>
</evidence>
<dbReference type="Proteomes" id="UP000885672">
    <property type="component" value="Unassembled WGS sequence"/>
</dbReference>
<protein>
    <recommendedName>
        <fullName evidence="2">Pyruvate kinase C-terminal domain-containing protein</fullName>
    </recommendedName>
</protein>
<comment type="caution">
    <text evidence="1">The sequence shown here is derived from an EMBL/GenBank/DDBJ whole genome shotgun (WGS) entry which is preliminary data.</text>
</comment>
<proteinExistence type="predicted"/>
<dbReference type="InterPro" id="IPR015074">
    <property type="entry name" value="DUF1867"/>
</dbReference>
<dbReference type="AlphaFoldDB" id="A0A7V0T5J7"/>
<dbReference type="InterPro" id="IPR036918">
    <property type="entry name" value="Pyrv_Knase_C_sf"/>
</dbReference>
<organism evidence="1">
    <name type="scientific">candidate division WOR-3 bacterium</name>
    <dbReference type="NCBI Taxonomy" id="2052148"/>
    <lineage>
        <taxon>Bacteria</taxon>
        <taxon>Bacteria division WOR-3</taxon>
    </lineage>
</organism>
<gene>
    <name evidence="1" type="ORF">ENN51_03530</name>
</gene>
<sequence length="204" mass="22083">MKKQPETRTEVTWFARPGRACTARTLALALARGRELGLRHYIVASTTGATATRLARLLRPGERAVCVGHHFGFREPGRSELTPAAERKLAALKVPVLRTTHALSGVERANRLEFGGLGPAETIAWTYRTFGEGTKVAVEVAVMALDAGLIPHGEETLAIGGTGSGADTALIIRPAHTRRFYDTVISEIICKPRTRGTDQEEPYA</sequence>
<dbReference type="SUPFAM" id="SSF52935">
    <property type="entry name" value="PK C-terminal domain-like"/>
    <property type="match status" value="1"/>
</dbReference>
<evidence type="ECO:0008006" key="2">
    <source>
        <dbReference type="Google" id="ProtNLM"/>
    </source>
</evidence>
<dbReference type="EMBL" id="DSBX01000134">
    <property type="protein sequence ID" value="HDQ99341.1"/>
    <property type="molecule type" value="Genomic_DNA"/>
</dbReference>